<keyword evidence="8" id="KW-0812">Transmembrane</keyword>
<evidence type="ECO:0000259" key="9">
    <source>
        <dbReference type="PROSITE" id="PS50011"/>
    </source>
</evidence>
<dbReference type="Gene3D" id="3.40.1000.10">
    <property type="entry name" value="Mog1/PsbP, alpha/beta/alpha sandwich"/>
    <property type="match status" value="1"/>
</dbReference>
<protein>
    <recommendedName>
        <fullName evidence="1">non-specific serine/threonine protein kinase</fullName>
        <ecNumber evidence="1">2.7.11.1</ecNumber>
    </recommendedName>
</protein>
<feature type="binding site" evidence="7">
    <location>
        <position position="46"/>
    </location>
    <ligand>
        <name>ATP</name>
        <dbReference type="ChEBI" id="CHEBI:30616"/>
    </ligand>
</feature>
<evidence type="ECO:0000256" key="6">
    <source>
        <dbReference type="ARBA" id="ARBA00022840"/>
    </source>
</evidence>
<gene>
    <name evidence="10" type="ORF">ADL15_31865</name>
</gene>
<keyword evidence="4 7" id="KW-0547">Nucleotide-binding</keyword>
<dbReference type="SUPFAM" id="SSF56112">
    <property type="entry name" value="Protein kinase-like (PK-like)"/>
    <property type="match status" value="1"/>
</dbReference>
<evidence type="ECO:0000256" key="1">
    <source>
        <dbReference type="ARBA" id="ARBA00012513"/>
    </source>
</evidence>
<evidence type="ECO:0000256" key="2">
    <source>
        <dbReference type="ARBA" id="ARBA00022527"/>
    </source>
</evidence>
<accession>A0A101JKG5</accession>
<keyword evidence="2" id="KW-0723">Serine/threonine-protein kinase</keyword>
<dbReference type="PROSITE" id="PS00108">
    <property type="entry name" value="PROTEIN_KINASE_ST"/>
    <property type="match status" value="1"/>
</dbReference>
<dbReference type="InterPro" id="IPR000719">
    <property type="entry name" value="Prot_kinase_dom"/>
</dbReference>
<dbReference type="GO" id="GO:0005524">
    <property type="term" value="F:ATP binding"/>
    <property type="evidence" value="ECO:0007669"/>
    <property type="project" value="UniProtKB-UniRule"/>
</dbReference>
<dbReference type="Gene3D" id="1.10.510.10">
    <property type="entry name" value="Transferase(Phosphotransferase) domain 1"/>
    <property type="match status" value="1"/>
</dbReference>
<sequence length="498" mass="53858">MVMAGVDRTDDRVGGRYRLLEVIGTGGMGRVWRGEDDLLLRTVAVKEIRVPSEARLVAQVMREARAAARLDHPGVVKVFDVVWRQGHCWIVMEYVESRSLHRVVQDDGLLSYDKAAQIGLQMLAALRAAHDAGVLHRDIKPDNVLLTDDGRVVLTDFGLATLGDTDTGPDPRLGSPSYIAPERLETGDAGVPSDLWSFGATLYAAVEGRAPHGRGDAAATIRALLTEPPDPPELAGPLAPLLLDLLRRDPEQRPSSAEVESRLRAIMDGPPAVRRARKPYRGRLVLAGSALLVLAGGGAALAASRQGPDQQVRVVAPPAAPAALVASPLDACGFGADPRPVVAATTFAPAGLPKGWIWFRDPSGFALGLPAGWQRSTSGNEVCFSDAQGRRAFSVNVSPVVTQRPLAYWQGREKAARTAGTLPGYERISMGVLLLKRGAADWEYTWRPDSDTVRHERRVLVAVTDQRSYLLRWTAADADWTASLPQQRQMLDLFASAR</sequence>
<keyword evidence="6 7" id="KW-0067">ATP-binding</keyword>
<keyword evidence="8" id="KW-1133">Transmembrane helix</keyword>
<dbReference type="Pfam" id="PF00069">
    <property type="entry name" value="Pkinase"/>
    <property type="match status" value="1"/>
</dbReference>
<dbReference type="PANTHER" id="PTHR43289:SF6">
    <property type="entry name" value="SERINE_THREONINE-PROTEIN KINASE NEKL-3"/>
    <property type="match status" value="1"/>
</dbReference>
<dbReference type="InterPro" id="IPR008271">
    <property type="entry name" value="Ser/Thr_kinase_AS"/>
</dbReference>
<proteinExistence type="predicted"/>
<evidence type="ECO:0000256" key="5">
    <source>
        <dbReference type="ARBA" id="ARBA00022777"/>
    </source>
</evidence>
<comment type="caution">
    <text evidence="10">The sequence shown here is derived from an EMBL/GenBank/DDBJ whole genome shotgun (WGS) entry which is preliminary data.</text>
</comment>
<dbReference type="PANTHER" id="PTHR43289">
    <property type="entry name" value="MITOGEN-ACTIVATED PROTEIN KINASE KINASE KINASE 20-RELATED"/>
    <property type="match status" value="1"/>
</dbReference>
<dbReference type="Proteomes" id="UP000053244">
    <property type="component" value="Unassembled WGS sequence"/>
</dbReference>
<keyword evidence="3" id="KW-0808">Transferase</keyword>
<evidence type="ECO:0000256" key="3">
    <source>
        <dbReference type="ARBA" id="ARBA00022679"/>
    </source>
</evidence>
<name>A0A101JKG5_9ACTN</name>
<dbReference type="PROSITE" id="PS50011">
    <property type="entry name" value="PROTEIN_KINASE_DOM"/>
    <property type="match status" value="1"/>
</dbReference>
<evidence type="ECO:0000256" key="4">
    <source>
        <dbReference type="ARBA" id="ARBA00022741"/>
    </source>
</evidence>
<dbReference type="InterPro" id="IPR017441">
    <property type="entry name" value="Protein_kinase_ATP_BS"/>
</dbReference>
<dbReference type="EC" id="2.7.11.1" evidence="1"/>
<evidence type="ECO:0000313" key="10">
    <source>
        <dbReference type="EMBL" id="KUL28545.1"/>
    </source>
</evidence>
<dbReference type="CDD" id="cd14014">
    <property type="entry name" value="STKc_PknB_like"/>
    <property type="match status" value="1"/>
</dbReference>
<feature type="domain" description="Protein kinase" evidence="9">
    <location>
        <begin position="17"/>
        <end position="267"/>
    </location>
</feature>
<dbReference type="Gene3D" id="3.30.200.20">
    <property type="entry name" value="Phosphorylase Kinase, domain 1"/>
    <property type="match status" value="1"/>
</dbReference>
<evidence type="ECO:0000256" key="7">
    <source>
        <dbReference type="PROSITE-ProRule" id="PRU10141"/>
    </source>
</evidence>
<dbReference type="EMBL" id="LLZH01000288">
    <property type="protein sequence ID" value="KUL28545.1"/>
    <property type="molecule type" value="Genomic_DNA"/>
</dbReference>
<feature type="transmembrane region" description="Helical" evidence="8">
    <location>
        <begin position="284"/>
        <end position="303"/>
    </location>
</feature>
<dbReference type="SMART" id="SM00220">
    <property type="entry name" value="S_TKc"/>
    <property type="match status" value="1"/>
</dbReference>
<organism evidence="10 11">
    <name type="scientific">Actinoplanes awajinensis subsp. mycoplanecinus</name>
    <dbReference type="NCBI Taxonomy" id="135947"/>
    <lineage>
        <taxon>Bacteria</taxon>
        <taxon>Bacillati</taxon>
        <taxon>Actinomycetota</taxon>
        <taxon>Actinomycetes</taxon>
        <taxon>Micromonosporales</taxon>
        <taxon>Micromonosporaceae</taxon>
        <taxon>Actinoplanes</taxon>
    </lineage>
</organism>
<keyword evidence="11" id="KW-1185">Reference proteome</keyword>
<dbReference type="InterPro" id="IPR011009">
    <property type="entry name" value="Kinase-like_dom_sf"/>
</dbReference>
<evidence type="ECO:0000313" key="11">
    <source>
        <dbReference type="Proteomes" id="UP000053244"/>
    </source>
</evidence>
<keyword evidence="5" id="KW-0418">Kinase</keyword>
<dbReference type="GO" id="GO:0004674">
    <property type="term" value="F:protein serine/threonine kinase activity"/>
    <property type="evidence" value="ECO:0007669"/>
    <property type="project" value="UniProtKB-KW"/>
</dbReference>
<reference evidence="10 11" key="1">
    <citation type="submission" date="2015-10" db="EMBL/GenBank/DDBJ databases">
        <authorList>
            <person name="Gilbert D.G."/>
        </authorList>
    </citation>
    <scope>NUCLEOTIDE SEQUENCE [LARGE SCALE GENOMIC DNA]</scope>
    <source>
        <strain evidence="10 11">NRRL B-16712</strain>
    </source>
</reference>
<dbReference type="AlphaFoldDB" id="A0A101JKG5"/>
<evidence type="ECO:0000256" key="8">
    <source>
        <dbReference type="SAM" id="Phobius"/>
    </source>
</evidence>
<keyword evidence="8" id="KW-0472">Membrane</keyword>
<dbReference type="PROSITE" id="PS00107">
    <property type="entry name" value="PROTEIN_KINASE_ATP"/>
    <property type="match status" value="1"/>
</dbReference>